<accession>A0A1D1XVE5</accession>
<dbReference type="EMBL" id="GDJX01021607">
    <property type="protein sequence ID" value="JAT46329.1"/>
    <property type="molecule type" value="Transcribed_RNA"/>
</dbReference>
<protein>
    <submittedName>
        <fullName evidence="1">Putative peptide/nitrate transporter At1g22570</fullName>
    </submittedName>
</protein>
<name>A0A1D1XVE5_9ARAE</name>
<dbReference type="InterPro" id="IPR036259">
    <property type="entry name" value="MFS_trans_sf"/>
</dbReference>
<evidence type="ECO:0000313" key="1">
    <source>
        <dbReference type="EMBL" id="JAT46329.1"/>
    </source>
</evidence>
<feature type="non-terminal residue" evidence="1">
    <location>
        <position position="1"/>
    </location>
</feature>
<dbReference type="SUPFAM" id="SSF103473">
    <property type="entry name" value="MFS general substrate transporter"/>
    <property type="match status" value="1"/>
</dbReference>
<reference evidence="1" key="1">
    <citation type="submission" date="2015-07" db="EMBL/GenBank/DDBJ databases">
        <title>Transcriptome Assembly of Anthurium amnicola.</title>
        <authorList>
            <person name="Suzuki J."/>
        </authorList>
    </citation>
    <scope>NUCLEOTIDE SEQUENCE</scope>
</reference>
<dbReference type="Gene3D" id="1.20.1250.20">
    <property type="entry name" value="MFS general substrate transporter like domains"/>
    <property type="match status" value="1"/>
</dbReference>
<gene>
    <name evidence="1" type="primary">At1g22570_1</name>
    <name evidence="1" type="ORF">g.109921</name>
</gene>
<dbReference type="AlphaFoldDB" id="A0A1D1XVE5"/>
<sequence>SHPPPAVSNSIPPFPFLFLASRARCLWSTPLTRRPPPAAAGVEIAERGAYYGISSNLITYLTGPLGQSTASAAANVNAWRGAAALLPLLGGILADTYVGQYRTIVIASLLYLLVTSASYVPTILEG</sequence>
<dbReference type="PANTHER" id="PTHR11654">
    <property type="entry name" value="OLIGOPEPTIDE TRANSPORTER-RELATED"/>
    <property type="match status" value="1"/>
</dbReference>
<organism evidence="1">
    <name type="scientific">Anthurium amnicola</name>
    <dbReference type="NCBI Taxonomy" id="1678845"/>
    <lineage>
        <taxon>Eukaryota</taxon>
        <taxon>Viridiplantae</taxon>
        <taxon>Streptophyta</taxon>
        <taxon>Embryophyta</taxon>
        <taxon>Tracheophyta</taxon>
        <taxon>Spermatophyta</taxon>
        <taxon>Magnoliopsida</taxon>
        <taxon>Liliopsida</taxon>
        <taxon>Araceae</taxon>
        <taxon>Pothoideae</taxon>
        <taxon>Potheae</taxon>
        <taxon>Anthurium</taxon>
    </lineage>
</organism>
<proteinExistence type="predicted"/>